<reference evidence="1 2" key="1">
    <citation type="journal article" date="2011" name="PLoS Pathog.">
        <title>Dynamic evolution of pathogenicity revealed by sequencing and comparative genomics of 19 Pseudomonas syringae isolates.</title>
        <authorList>
            <person name="Baltrus D.A."/>
            <person name="Nishimura M.T."/>
            <person name="Romanchuk A."/>
            <person name="Chang J.H."/>
            <person name="Mukhtar M.S."/>
            <person name="Cherkis K."/>
            <person name="Roach J."/>
            <person name="Grant S.R."/>
            <person name="Jones C.D."/>
            <person name="Dangl J.L."/>
        </authorList>
    </citation>
    <scope>NUCLEOTIDE SEQUENCE [LARGE SCALE GENOMIC DNA]</scope>
    <source>
        <strain evidence="1 2">1704B</strain>
    </source>
</reference>
<protein>
    <submittedName>
        <fullName evidence="1">Uncharacterized protein</fullName>
    </submittedName>
</protein>
<evidence type="ECO:0000313" key="1">
    <source>
        <dbReference type="EMBL" id="EGH49337.1"/>
    </source>
</evidence>
<feature type="non-terminal residue" evidence="1">
    <location>
        <position position="50"/>
    </location>
</feature>
<dbReference type="HOGENOM" id="CLU_218532_0_0_6"/>
<feature type="non-terminal residue" evidence="1">
    <location>
        <position position="1"/>
    </location>
</feature>
<dbReference type="AlphaFoldDB" id="F3GQI4"/>
<dbReference type="Proteomes" id="UP000004986">
    <property type="component" value="Unassembled WGS sequence"/>
</dbReference>
<organism evidence="1 2">
    <name type="scientific">Pseudomonas syringae pv. pisi str. 1704B</name>
    <dbReference type="NCBI Taxonomy" id="629263"/>
    <lineage>
        <taxon>Bacteria</taxon>
        <taxon>Pseudomonadati</taxon>
        <taxon>Pseudomonadota</taxon>
        <taxon>Gammaproteobacteria</taxon>
        <taxon>Pseudomonadales</taxon>
        <taxon>Pseudomonadaceae</taxon>
        <taxon>Pseudomonas</taxon>
        <taxon>Pseudomonas syringae</taxon>
    </lineage>
</organism>
<dbReference type="EMBL" id="AEAI01004147">
    <property type="protein sequence ID" value="EGH49337.1"/>
    <property type="molecule type" value="Genomic_DNA"/>
</dbReference>
<comment type="caution">
    <text evidence="1">The sequence shown here is derived from an EMBL/GenBank/DDBJ whole genome shotgun (WGS) entry which is preliminary data.</text>
</comment>
<gene>
    <name evidence="1" type="ORF">PSYPI_46015</name>
</gene>
<evidence type="ECO:0000313" key="2">
    <source>
        <dbReference type="Proteomes" id="UP000004986"/>
    </source>
</evidence>
<accession>F3GQI4</accession>
<keyword evidence="2" id="KW-1185">Reference proteome</keyword>
<sequence>ALSKWPDTPHCADAANALALRLTNDRNLRYVLKPQEFGNTLNALSKWPDT</sequence>
<proteinExistence type="predicted"/>
<name>F3GQI4_PSESJ</name>